<accession>A0AAU9EQQ6</accession>
<protein>
    <recommendedName>
        <fullName evidence="3">LysR substrate-binding domain-containing protein</fullName>
    </recommendedName>
</protein>
<dbReference type="EMBL" id="AP028654">
    <property type="protein sequence ID" value="BEP29706.1"/>
    <property type="molecule type" value="Genomic_DNA"/>
</dbReference>
<dbReference type="Proteomes" id="UP001321786">
    <property type="component" value="Chromosome"/>
</dbReference>
<proteinExistence type="predicted"/>
<keyword evidence="2" id="KW-1185">Reference proteome</keyword>
<dbReference type="KEGG" id="hprf:HLPR_20370"/>
<dbReference type="RefSeq" id="WP_338535326.1">
    <property type="nucleotide sequence ID" value="NZ_AP028654.1"/>
</dbReference>
<reference evidence="1 2" key="1">
    <citation type="submission" date="2023-08" db="EMBL/GenBank/DDBJ databases">
        <title>Helicovermis profunda gen. nov., sp. nov., a novel mesophilic, fermentative bacterium within the Bacillota from a deep-sea hydrothermal vent chimney.</title>
        <authorList>
            <person name="Miyazaki U."/>
            <person name="Mizutani D."/>
            <person name="Hashimoto Y."/>
            <person name="Tame A."/>
            <person name="Sawayama S."/>
            <person name="Miyazaki J."/>
            <person name="Takai K."/>
            <person name="Nakagawa S."/>
        </authorList>
    </citation>
    <scope>NUCLEOTIDE SEQUENCE [LARGE SCALE GENOMIC DNA]</scope>
    <source>
        <strain evidence="1 2">S502</strain>
    </source>
</reference>
<organism evidence="1 2">
    <name type="scientific">Helicovermis profundi</name>
    <dbReference type="NCBI Taxonomy" id="3065157"/>
    <lineage>
        <taxon>Bacteria</taxon>
        <taxon>Bacillati</taxon>
        <taxon>Bacillota</taxon>
        <taxon>Clostridia</taxon>
        <taxon>Helicovermis</taxon>
    </lineage>
</organism>
<gene>
    <name evidence="1" type="ORF">HLPR_20370</name>
</gene>
<name>A0AAU9EQQ6_9FIRM</name>
<sequence length="181" mass="21420">MKKLKLSYCPTMLPYINKLIDNKIDLEIVNGMSAAGVLAMLRNREVDMIIIGRKAYKRELNLEIKEKRIKNGYTLAYSHKTSISKERLKELAIKTYIPKVIVEKDFSFFEQVEYFDSKKDCMKNSFSTPTLVDWNDFEEEYELLIPMDENRNKLNIFRAPVVYYNENIDESLIKEIDRILK</sequence>
<evidence type="ECO:0008006" key="3">
    <source>
        <dbReference type="Google" id="ProtNLM"/>
    </source>
</evidence>
<dbReference type="AlphaFoldDB" id="A0AAU9EQQ6"/>
<evidence type="ECO:0000313" key="2">
    <source>
        <dbReference type="Proteomes" id="UP001321786"/>
    </source>
</evidence>
<evidence type="ECO:0000313" key="1">
    <source>
        <dbReference type="EMBL" id="BEP29706.1"/>
    </source>
</evidence>